<organism evidence="2 3">
    <name type="scientific">Novosphingobium aquiterrae</name>
    <dbReference type="NCBI Taxonomy" id="624388"/>
    <lineage>
        <taxon>Bacteria</taxon>
        <taxon>Pseudomonadati</taxon>
        <taxon>Pseudomonadota</taxon>
        <taxon>Alphaproteobacteria</taxon>
        <taxon>Sphingomonadales</taxon>
        <taxon>Sphingomonadaceae</taxon>
        <taxon>Novosphingobium</taxon>
    </lineage>
</organism>
<keyword evidence="3" id="KW-1185">Reference proteome</keyword>
<dbReference type="Proteomes" id="UP001589943">
    <property type="component" value="Unassembled WGS sequence"/>
</dbReference>
<protein>
    <submittedName>
        <fullName evidence="2">GNAT family N-acetyltransferase</fullName>
        <ecNumber evidence="2">2.3.-.-</ecNumber>
    </submittedName>
</protein>
<sequence>MIESARLVLRPPQHSDLPFILAEINTPGMMRYLGGKVRDADEVATGLTADIAAFAAGTWRRWTVFRRDDDCPIGRVGLFVVQTEAAPAVLLGQHEIGWMLAQDHQGQGYATEAAQAVLGYGFAQLAFPSIHAQTSDSNTESTRMMARLGFSRAQELDYVDPAYPAADNPTTVYRLAPEAWNARA</sequence>
<evidence type="ECO:0000313" key="2">
    <source>
        <dbReference type="EMBL" id="MFC0589783.1"/>
    </source>
</evidence>
<dbReference type="EC" id="2.3.-.-" evidence="2"/>
<gene>
    <name evidence="2" type="ORF">ACFFF7_10195</name>
</gene>
<comment type="caution">
    <text evidence="2">The sequence shown here is derived from an EMBL/GenBank/DDBJ whole genome shotgun (WGS) entry which is preliminary data.</text>
</comment>
<dbReference type="InterPro" id="IPR051531">
    <property type="entry name" value="N-acetyltransferase"/>
</dbReference>
<keyword evidence="2" id="KW-0808">Transferase</keyword>
<dbReference type="EMBL" id="JBHLTL010000006">
    <property type="protein sequence ID" value="MFC0589783.1"/>
    <property type="molecule type" value="Genomic_DNA"/>
</dbReference>
<reference evidence="2 3" key="1">
    <citation type="submission" date="2024-09" db="EMBL/GenBank/DDBJ databases">
        <authorList>
            <person name="Sun Q."/>
            <person name="Mori K."/>
        </authorList>
    </citation>
    <scope>NUCLEOTIDE SEQUENCE [LARGE SCALE GENOMIC DNA]</scope>
    <source>
        <strain evidence="2 3">NCAIM B.02537</strain>
    </source>
</reference>
<accession>A0ABV6PL92</accession>
<feature type="domain" description="N-acetyltransferase" evidence="1">
    <location>
        <begin position="7"/>
        <end position="170"/>
    </location>
</feature>
<dbReference type="PROSITE" id="PS51186">
    <property type="entry name" value="GNAT"/>
    <property type="match status" value="1"/>
</dbReference>
<dbReference type="InterPro" id="IPR016181">
    <property type="entry name" value="Acyl_CoA_acyltransferase"/>
</dbReference>
<evidence type="ECO:0000259" key="1">
    <source>
        <dbReference type="PROSITE" id="PS51186"/>
    </source>
</evidence>
<dbReference type="SUPFAM" id="SSF55729">
    <property type="entry name" value="Acyl-CoA N-acyltransferases (Nat)"/>
    <property type="match status" value="1"/>
</dbReference>
<keyword evidence="2" id="KW-0012">Acyltransferase</keyword>
<dbReference type="Gene3D" id="3.40.630.30">
    <property type="match status" value="1"/>
</dbReference>
<dbReference type="PANTHER" id="PTHR43792:SF1">
    <property type="entry name" value="N-ACETYLTRANSFERASE DOMAIN-CONTAINING PROTEIN"/>
    <property type="match status" value="1"/>
</dbReference>
<dbReference type="RefSeq" id="WP_379481245.1">
    <property type="nucleotide sequence ID" value="NZ_JBHLTL010000006.1"/>
</dbReference>
<evidence type="ECO:0000313" key="3">
    <source>
        <dbReference type="Proteomes" id="UP001589943"/>
    </source>
</evidence>
<dbReference type="PANTHER" id="PTHR43792">
    <property type="entry name" value="GNAT FAMILY, PUTATIVE (AFU_ORTHOLOGUE AFUA_3G00765)-RELATED-RELATED"/>
    <property type="match status" value="1"/>
</dbReference>
<name>A0ABV6PL92_9SPHN</name>
<dbReference type="Pfam" id="PF13302">
    <property type="entry name" value="Acetyltransf_3"/>
    <property type="match status" value="1"/>
</dbReference>
<dbReference type="InterPro" id="IPR000182">
    <property type="entry name" value="GNAT_dom"/>
</dbReference>
<proteinExistence type="predicted"/>
<dbReference type="GO" id="GO:0016746">
    <property type="term" value="F:acyltransferase activity"/>
    <property type="evidence" value="ECO:0007669"/>
    <property type="project" value="UniProtKB-KW"/>
</dbReference>